<comment type="caution">
    <text evidence="2">The sequence shown here is derived from an EMBL/GenBank/DDBJ whole genome shotgun (WGS) entry which is preliminary data.</text>
</comment>
<proteinExistence type="predicted"/>
<dbReference type="InterPro" id="IPR024775">
    <property type="entry name" value="DinB-like"/>
</dbReference>
<feature type="domain" description="DinB-like" evidence="1">
    <location>
        <begin position="24"/>
        <end position="157"/>
    </location>
</feature>
<accession>A0A7W8IJ15</accession>
<dbReference type="EMBL" id="JACHDY010000002">
    <property type="protein sequence ID" value="MBB5317235.1"/>
    <property type="molecule type" value="Genomic_DNA"/>
</dbReference>
<keyword evidence="3" id="KW-1185">Reference proteome</keyword>
<dbReference type="SUPFAM" id="SSF109854">
    <property type="entry name" value="DinB/YfiT-like putative metalloenzymes"/>
    <property type="match status" value="1"/>
</dbReference>
<sequence>MVMYAQESDAALLDSAELSERLATVLREWMPWLVTLSEAEASVPERPGKWSAKQVIGHLIDSAVNNLGRVVRLQIEPGQSESGYEQVEWVNLQHYAEREWAQVLALWFALNEHMTWTVRHIEKSRLTSVGLIEGESLTLGFLIEDYVAHMQHHLRLMKVWLGTGGEKVRQSSGMDGAGV</sequence>
<evidence type="ECO:0000313" key="2">
    <source>
        <dbReference type="EMBL" id="MBB5317235.1"/>
    </source>
</evidence>
<dbReference type="Proteomes" id="UP000568106">
    <property type="component" value="Unassembled WGS sequence"/>
</dbReference>
<protein>
    <recommendedName>
        <fullName evidence="1">DinB-like domain-containing protein</fullName>
    </recommendedName>
</protein>
<dbReference type="Gene3D" id="1.20.120.450">
    <property type="entry name" value="dinb family like domain"/>
    <property type="match status" value="1"/>
</dbReference>
<dbReference type="InterPro" id="IPR034660">
    <property type="entry name" value="DinB/YfiT-like"/>
</dbReference>
<dbReference type="Pfam" id="PF12867">
    <property type="entry name" value="DinB_2"/>
    <property type="match status" value="1"/>
</dbReference>
<gene>
    <name evidence="2" type="ORF">HDF09_001904</name>
</gene>
<organism evidence="2 3">
    <name type="scientific">Tunturiibacter empetritectus</name>
    <dbReference type="NCBI Taxonomy" id="3069691"/>
    <lineage>
        <taxon>Bacteria</taxon>
        <taxon>Pseudomonadati</taxon>
        <taxon>Acidobacteriota</taxon>
        <taxon>Terriglobia</taxon>
        <taxon>Terriglobales</taxon>
        <taxon>Acidobacteriaceae</taxon>
        <taxon>Tunturiibacter</taxon>
    </lineage>
</organism>
<dbReference type="AlphaFoldDB" id="A0A7W8IJ15"/>
<reference evidence="2" key="1">
    <citation type="submission" date="2020-08" db="EMBL/GenBank/DDBJ databases">
        <title>Genomic Encyclopedia of Type Strains, Phase IV (KMG-V): Genome sequencing to study the core and pangenomes of soil and plant-associated prokaryotes.</title>
        <authorList>
            <person name="Whitman W."/>
        </authorList>
    </citation>
    <scope>NUCLEOTIDE SEQUENCE [LARGE SCALE GENOMIC DNA]</scope>
    <source>
        <strain evidence="2">M8UP27</strain>
    </source>
</reference>
<name>A0A7W8IJ15_9BACT</name>
<evidence type="ECO:0000313" key="3">
    <source>
        <dbReference type="Proteomes" id="UP000568106"/>
    </source>
</evidence>
<evidence type="ECO:0000259" key="1">
    <source>
        <dbReference type="Pfam" id="PF12867"/>
    </source>
</evidence>